<reference evidence="1 2" key="1">
    <citation type="submission" date="2014-08" db="EMBL/GenBank/DDBJ databases">
        <authorList>
            <person name="Wibberg D."/>
        </authorList>
    </citation>
    <scope>NUCLEOTIDE SEQUENCE [LARGE SCALE GENOMIC DNA]</scope>
    <source>
        <strain evidence="2">ING2-E5B</strain>
    </source>
</reference>
<dbReference type="KEGG" id="pbt:ING2E5B_0956"/>
<accession>A0A098BZW0</accession>
<organism evidence="1 2">
    <name type="scientific">Fermentimonas caenicola</name>
    <dbReference type="NCBI Taxonomy" id="1562970"/>
    <lineage>
        <taxon>Bacteria</taxon>
        <taxon>Pseudomonadati</taxon>
        <taxon>Bacteroidota</taxon>
        <taxon>Bacteroidia</taxon>
        <taxon>Bacteroidales</taxon>
        <taxon>Dysgonomonadaceae</taxon>
        <taxon>Fermentimonas</taxon>
    </lineage>
</organism>
<name>A0A098BZW0_9BACT</name>
<keyword evidence="2" id="KW-1185">Reference proteome</keyword>
<dbReference type="STRING" id="1562970.ING2E5B_0956"/>
<protein>
    <submittedName>
        <fullName evidence="1">Uncharacterized protein</fullName>
    </submittedName>
</protein>
<proteinExistence type="predicted"/>
<sequence length="47" mass="5461">MYLEQDIIERGIIDSLKNDIMQALSLGWGEYRKDGLDYLSDVYHGII</sequence>
<gene>
    <name evidence="1" type="ORF">ING2E5B_0956</name>
</gene>
<dbReference type="AlphaFoldDB" id="A0A098BZW0"/>
<dbReference type="EMBL" id="LN515532">
    <property type="protein sequence ID" value="CEA15711.1"/>
    <property type="molecule type" value="Genomic_DNA"/>
</dbReference>
<evidence type="ECO:0000313" key="2">
    <source>
        <dbReference type="Proteomes" id="UP000032417"/>
    </source>
</evidence>
<evidence type="ECO:0000313" key="1">
    <source>
        <dbReference type="EMBL" id="CEA15711.1"/>
    </source>
</evidence>
<dbReference type="HOGENOM" id="CLU_3171462_0_0_10"/>
<dbReference type="Proteomes" id="UP000032417">
    <property type="component" value="Chromosome 1"/>
</dbReference>